<feature type="compositionally biased region" description="Basic residues" evidence="1">
    <location>
        <begin position="1"/>
        <end position="29"/>
    </location>
</feature>
<keyword evidence="2" id="KW-0687">Ribonucleoprotein</keyword>
<sequence>AGRARRQPRRPAPRAAGRRLGHRVLRRPHLPLLEGRQGRPHVQLRRARRRRRPQGQHRHRLRQGQRGPQRRREGLEGRQEEHVQGEPQGHHDPAPGQGPERGQHGGARPGPPGHRRHGRQERPPVPGADRDHRHPDQGVRVDQPEEPRQGDDGRPPPAPEQGDVRRHPRRRAAQARRRGRGRL</sequence>
<feature type="non-terminal residue" evidence="2">
    <location>
        <position position="183"/>
    </location>
</feature>
<name>A0A6J4Q1V9_9BACT</name>
<feature type="compositionally biased region" description="Basic and acidic residues" evidence="1">
    <location>
        <begin position="70"/>
        <end position="93"/>
    </location>
</feature>
<keyword evidence="2" id="KW-0689">Ribosomal protein</keyword>
<feature type="compositionally biased region" description="Basic residues" evidence="1">
    <location>
        <begin position="166"/>
        <end position="183"/>
    </location>
</feature>
<protein>
    <submittedName>
        <fullName evidence="2">SSU ribosomal protein S5p (S2e)</fullName>
    </submittedName>
</protein>
<dbReference type="AlphaFoldDB" id="A0A6J4Q1V9"/>
<dbReference type="EMBL" id="CADCUQ010000727">
    <property type="protein sequence ID" value="CAA9425821.1"/>
    <property type="molecule type" value="Genomic_DNA"/>
</dbReference>
<feature type="compositionally biased region" description="Basic residues" evidence="1">
    <location>
        <begin position="38"/>
        <end position="63"/>
    </location>
</feature>
<proteinExistence type="predicted"/>
<dbReference type="GO" id="GO:0005840">
    <property type="term" value="C:ribosome"/>
    <property type="evidence" value="ECO:0007669"/>
    <property type="project" value="UniProtKB-KW"/>
</dbReference>
<feature type="compositionally biased region" description="Basic and acidic residues" evidence="1">
    <location>
        <begin position="128"/>
        <end position="154"/>
    </location>
</feature>
<feature type="non-terminal residue" evidence="2">
    <location>
        <position position="1"/>
    </location>
</feature>
<accession>A0A6J4Q1V9</accession>
<feature type="region of interest" description="Disordered" evidence="1">
    <location>
        <begin position="1"/>
        <end position="183"/>
    </location>
</feature>
<reference evidence="2" key="1">
    <citation type="submission" date="2020-02" db="EMBL/GenBank/DDBJ databases">
        <authorList>
            <person name="Meier V. D."/>
        </authorList>
    </citation>
    <scope>NUCLEOTIDE SEQUENCE</scope>
    <source>
        <strain evidence="2">AVDCRST_MAG64</strain>
    </source>
</reference>
<organism evidence="2">
    <name type="scientific">uncultured Phycisphaerae bacterium</name>
    <dbReference type="NCBI Taxonomy" id="904963"/>
    <lineage>
        <taxon>Bacteria</taxon>
        <taxon>Pseudomonadati</taxon>
        <taxon>Planctomycetota</taxon>
        <taxon>Phycisphaerae</taxon>
        <taxon>environmental samples</taxon>
    </lineage>
</organism>
<evidence type="ECO:0000256" key="1">
    <source>
        <dbReference type="SAM" id="MobiDB-lite"/>
    </source>
</evidence>
<evidence type="ECO:0000313" key="2">
    <source>
        <dbReference type="EMBL" id="CAA9425821.1"/>
    </source>
</evidence>
<gene>
    <name evidence="2" type="ORF">AVDCRST_MAG64-3170</name>
</gene>